<evidence type="ECO:0000313" key="4">
    <source>
        <dbReference type="Proteomes" id="UP000251800"/>
    </source>
</evidence>
<dbReference type="InterPro" id="IPR056362">
    <property type="entry name" value="AtuA-like_ferredoxin_dom"/>
</dbReference>
<name>A0A383XQF2_9GAMM</name>
<evidence type="ECO:0000259" key="2">
    <source>
        <dbReference type="Pfam" id="PF23544"/>
    </source>
</evidence>
<dbReference type="EMBL" id="QEQK01000017">
    <property type="protein sequence ID" value="PWN54856.1"/>
    <property type="molecule type" value="Genomic_DNA"/>
</dbReference>
<reference evidence="3 4" key="1">
    <citation type="submission" date="2018-05" db="EMBL/GenBank/DDBJ databases">
        <title>Abyssibacter profundi OUC007T gen. nov., sp. nov, a marine bacterium isolated from seawater of the Mariana Trench.</title>
        <authorList>
            <person name="Zhou S."/>
        </authorList>
    </citation>
    <scope>NUCLEOTIDE SEQUENCE [LARGE SCALE GENOMIC DNA]</scope>
    <source>
        <strain evidence="3 4">OUC007</strain>
    </source>
</reference>
<evidence type="ECO:0000259" key="1">
    <source>
        <dbReference type="Pfam" id="PF07287"/>
    </source>
</evidence>
<feature type="domain" description="AtuA-like ferredoxin-fold" evidence="2">
    <location>
        <begin position="480"/>
        <end position="578"/>
    </location>
</feature>
<organism evidence="3 4">
    <name type="scientific">Abyssibacter profundi</name>
    <dbReference type="NCBI Taxonomy" id="2182787"/>
    <lineage>
        <taxon>Bacteria</taxon>
        <taxon>Pseudomonadati</taxon>
        <taxon>Pseudomonadota</taxon>
        <taxon>Gammaproteobacteria</taxon>
        <taxon>Chromatiales</taxon>
        <taxon>Oceanococcaceae</taxon>
        <taxon>Abyssibacter</taxon>
    </lineage>
</organism>
<dbReference type="PANTHER" id="PTHR47708:SF2">
    <property type="entry name" value="SI:CH73-132F6.5"/>
    <property type="match status" value="1"/>
</dbReference>
<dbReference type="Pfam" id="PF23544">
    <property type="entry name" value="AtuA_ferredoxin"/>
    <property type="match status" value="1"/>
</dbReference>
<dbReference type="Proteomes" id="UP000251800">
    <property type="component" value="Unassembled WGS sequence"/>
</dbReference>
<sequence>MGKTVRIGCSSAFWGDTSTAAAQLVESGNIDYLVADYLAEITMSILALKRMRDPKAGYCEDFVQVLAPLLQSIKSQGIRVAANAGGLNPQACRDALAAAAEQAGVDLKIAAVTGDDLLPRQAEFTHCVDMDTGAEMPRGLVTMNAYLGALPVRDALLAGADIVVTGRCADSALVLGPLMAEFGWGEEDYDRLSAGSLAGHIIECGAQCTGGNFTDWEQVPGFDNMGFPIVEVEPDGQFIVTKPEGTGGLVTPLTVGEQLVYEIADPGAYILPDVVCDWTQVRLEAAGEDRVRVAGARGRQPTDQYKVSATYPSGFRSLASFVVGGLDAASKGRAAAEALLKKIGRLLDARGLGGFLQTQIEIVGAEAMYGPHSAASTREVTVRIVATHTNRDALKLFGREIAQAATGMVPGITGYSGRPSVTPIVRLFTTLVPKAQISAAIVSDDGEHPVAIPTEFAGDDVSPADAGSGQPPASDAAVSVPLVRLAVARSGDKGDHSNIGVIARDPAYLPYIEQALTAEAVAAYFEYLLAGDVTRWAMPGIGGFNFLLRHSLGGGGVASLRTDPQGKCHAQMLLSYPIPVSAEIASRFD</sequence>
<proteinExistence type="predicted"/>
<keyword evidence="4" id="KW-1185">Reference proteome</keyword>
<dbReference type="Pfam" id="PF07287">
    <property type="entry name" value="AtuA"/>
    <property type="match status" value="1"/>
</dbReference>
<dbReference type="InterPro" id="IPR010839">
    <property type="entry name" value="AtuA_N"/>
</dbReference>
<dbReference type="OrthoDB" id="9763456at2"/>
<evidence type="ECO:0000313" key="3">
    <source>
        <dbReference type="EMBL" id="PWN54856.1"/>
    </source>
</evidence>
<feature type="domain" description="Acyclic terpene utilisation N-terminal" evidence="1">
    <location>
        <begin position="5"/>
        <end position="440"/>
    </location>
</feature>
<accession>A0A383XQF2</accession>
<dbReference type="RefSeq" id="WP_109721419.1">
    <property type="nucleotide sequence ID" value="NZ_QEQK01000017.1"/>
</dbReference>
<comment type="caution">
    <text evidence="3">The sequence shown here is derived from an EMBL/GenBank/DDBJ whole genome shotgun (WGS) entry which is preliminary data.</text>
</comment>
<gene>
    <name evidence="3" type="ORF">DEH80_15445</name>
</gene>
<dbReference type="PANTHER" id="PTHR47708">
    <property type="match status" value="1"/>
</dbReference>
<dbReference type="AlphaFoldDB" id="A0A383XQF2"/>
<protein>
    <submittedName>
        <fullName evidence="3">Terpene utilization protein AtuA</fullName>
    </submittedName>
</protein>